<keyword evidence="1" id="KW-1133">Transmembrane helix</keyword>
<dbReference type="InterPro" id="IPR025874">
    <property type="entry name" value="DZR"/>
</dbReference>
<feature type="domain" description="DZANK-type" evidence="2">
    <location>
        <begin position="82"/>
        <end position="140"/>
    </location>
</feature>
<name>A0AAV3T514_9EURY</name>
<feature type="domain" description="DUF8108" evidence="3">
    <location>
        <begin position="4"/>
        <end position="74"/>
    </location>
</feature>
<organism evidence="4 5">
    <name type="scientific">Natronoarchaeum mannanilyticum</name>
    <dbReference type="NCBI Taxonomy" id="926360"/>
    <lineage>
        <taxon>Archaea</taxon>
        <taxon>Methanobacteriati</taxon>
        <taxon>Methanobacteriota</taxon>
        <taxon>Stenosarchaea group</taxon>
        <taxon>Halobacteria</taxon>
        <taxon>Halobacteriales</taxon>
        <taxon>Natronoarchaeaceae</taxon>
    </lineage>
</organism>
<dbReference type="AlphaFoldDB" id="A0AAV3T514"/>
<gene>
    <name evidence="4" type="ORF">GCM10009020_00220</name>
</gene>
<comment type="caution">
    <text evidence="4">The sequence shown here is derived from an EMBL/GenBank/DDBJ whole genome shotgun (WGS) entry which is preliminary data.</text>
</comment>
<keyword evidence="5" id="KW-1185">Reference proteome</keyword>
<accession>A0AAV3T514</accession>
<evidence type="ECO:0000313" key="4">
    <source>
        <dbReference type="EMBL" id="GAA0660246.1"/>
    </source>
</evidence>
<reference evidence="4 5" key="1">
    <citation type="journal article" date="2019" name="Int. J. Syst. Evol. Microbiol.">
        <title>The Global Catalogue of Microorganisms (GCM) 10K type strain sequencing project: providing services to taxonomists for standard genome sequencing and annotation.</title>
        <authorList>
            <consortium name="The Broad Institute Genomics Platform"/>
            <consortium name="The Broad Institute Genome Sequencing Center for Infectious Disease"/>
            <person name="Wu L."/>
            <person name="Ma J."/>
        </authorList>
    </citation>
    <scope>NUCLEOTIDE SEQUENCE [LARGE SCALE GENOMIC DNA]</scope>
    <source>
        <strain evidence="4 5">JCM 16328</strain>
    </source>
</reference>
<evidence type="ECO:0000313" key="5">
    <source>
        <dbReference type="Proteomes" id="UP001500420"/>
    </source>
</evidence>
<evidence type="ECO:0000259" key="3">
    <source>
        <dbReference type="Pfam" id="PF26438"/>
    </source>
</evidence>
<feature type="transmembrane region" description="Helical" evidence="1">
    <location>
        <begin position="42"/>
        <end position="63"/>
    </location>
</feature>
<protein>
    <recommendedName>
        <fullName evidence="6">Double zinc ribbon</fullName>
    </recommendedName>
</protein>
<dbReference type="RefSeq" id="WP_343771770.1">
    <property type="nucleotide sequence ID" value="NZ_BAAADV010000001.1"/>
</dbReference>
<evidence type="ECO:0000259" key="2">
    <source>
        <dbReference type="Pfam" id="PF12773"/>
    </source>
</evidence>
<sequence length="156" mass="17095">MHSRQLRKRLDAAIADGWQIEQETPDRVVLVRRSYGSVGVHLLLAVFTAWWSFGVFNLLYAGYCYLEESERRVLREPTERVCPECGAASRPGAEFCSECGTDLGRTATGAAPGETAGEPRTCPECDAVVEDGARYCANCGAELAETAARRRDDSSE</sequence>
<dbReference type="Pfam" id="PF26438">
    <property type="entry name" value="DUF8108_N"/>
    <property type="match status" value="1"/>
</dbReference>
<keyword evidence="1" id="KW-0812">Transmembrane</keyword>
<evidence type="ECO:0008006" key="6">
    <source>
        <dbReference type="Google" id="ProtNLM"/>
    </source>
</evidence>
<dbReference type="Pfam" id="PF12773">
    <property type="entry name" value="DZR"/>
    <property type="match status" value="1"/>
</dbReference>
<evidence type="ECO:0000256" key="1">
    <source>
        <dbReference type="SAM" id="Phobius"/>
    </source>
</evidence>
<keyword evidence="1" id="KW-0472">Membrane</keyword>
<dbReference type="InterPro" id="IPR058962">
    <property type="entry name" value="DUF8108_N"/>
</dbReference>
<dbReference type="EMBL" id="BAAADV010000001">
    <property type="protein sequence ID" value="GAA0660246.1"/>
    <property type="molecule type" value="Genomic_DNA"/>
</dbReference>
<proteinExistence type="predicted"/>
<dbReference type="Proteomes" id="UP001500420">
    <property type="component" value="Unassembled WGS sequence"/>
</dbReference>